<feature type="compositionally biased region" description="Basic and acidic residues" evidence="1">
    <location>
        <begin position="252"/>
        <end position="269"/>
    </location>
</feature>
<feature type="compositionally biased region" description="Basic and acidic residues" evidence="1">
    <location>
        <begin position="17"/>
        <end position="26"/>
    </location>
</feature>
<organism evidence="2 3">
    <name type="scientific">Riccia sorocarpa</name>
    <dbReference type="NCBI Taxonomy" id="122646"/>
    <lineage>
        <taxon>Eukaryota</taxon>
        <taxon>Viridiplantae</taxon>
        <taxon>Streptophyta</taxon>
        <taxon>Embryophyta</taxon>
        <taxon>Marchantiophyta</taxon>
        <taxon>Marchantiopsida</taxon>
        <taxon>Marchantiidae</taxon>
        <taxon>Marchantiales</taxon>
        <taxon>Ricciaceae</taxon>
        <taxon>Riccia</taxon>
    </lineage>
</organism>
<feature type="region of interest" description="Disordered" evidence="1">
    <location>
        <begin position="219"/>
        <end position="238"/>
    </location>
</feature>
<keyword evidence="3" id="KW-1185">Reference proteome</keyword>
<gene>
    <name evidence="2" type="ORF">R1sor_008091</name>
</gene>
<sequence>MENQSRIRSVGSNKESSGSRHVEAFPKKLGRPANGETASIEIVADVAKNKEGGVGRDRSGWEGGDHVRVQQDKGVLPEERRHDKAEEEHMNWAEGITLAMLKQETESLPMTTEEHEGRDGTMRIFEMNIEKASCSPVVSGMIKEKEREEDGFVMVGRKKQGSHTGSEKVQGEKVVTSNSFQILEKRRAESDEGEEQRIRDIEKITLEFGQNSGWEIRRKEVSGEASNKGGERERGRKAVEIERAVEDVSASKAHEKAEEQELLKGKGAEVDSEEEEIGWELLVKSLRELKKSAKKTGKNMAEEDHKNRGKGESSRAAKHDHEHQNNPFSSFGSVLGNTEKRLELGHEISFQGGEMWSPQGRVPKMRSKGGLVDGFFAGANLSTPIHEVRTEGVEI</sequence>
<feature type="compositionally biased region" description="Basic and acidic residues" evidence="1">
    <location>
        <begin position="300"/>
        <end position="324"/>
    </location>
</feature>
<protein>
    <submittedName>
        <fullName evidence="2">Uncharacterized protein</fullName>
    </submittedName>
</protein>
<feature type="region of interest" description="Disordered" evidence="1">
    <location>
        <begin position="245"/>
        <end position="270"/>
    </location>
</feature>
<evidence type="ECO:0000313" key="3">
    <source>
        <dbReference type="Proteomes" id="UP001633002"/>
    </source>
</evidence>
<feature type="compositionally biased region" description="Polar residues" evidence="1">
    <location>
        <begin position="325"/>
        <end position="334"/>
    </location>
</feature>
<feature type="region of interest" description="Disordered" evidence="1">
    <location>
        <begin position="149"/>
        <end position="173"/>
    </location>
</feature>
<reference evidence="2 3" key="1">
    <citation type="submission" date="2024-09" db="EMBL/GenBank/DDBJ databases">
        <title>Chromosome-scale assembly of Riccia sorocarpa.</title>
        <authorList>
            <person name="Paukszto L."/>
        </authorList>
    </citation>
    <scope>NUCLEOTIDE SEQUENCE [LARGE SCALE GENOMIC DNA]</scope>
    <source>
        <strain evidence="2">LP-2024</strain>
        <tissue evidence="2">Aerial parts of the thallus</tissue>
    </source>
</reference>
<feature type="compositionally biased region" description="Polar residues" evidence="1">
    <location>
        <begin position="1"/>
        <end position="16"/>
    </location>
</feature>
<dbReference type="EMBL" id="JBJQOH010000003">
    <property type="protein sequence ID" value="KAL3694440.1"/>
    <property type="molecule type" value="Genomic_DNA"/>
</dbReference>
<dbReference type="Proteomes" id="UP001633002">
    <property type="component" value="Unassembled WGS sequence"/>
</dbReference>
<dbReference type="AlphaFoldDB" id="A0ABD3HSC3"/>
<feature type="region of interest" description="Disordered" evidence="1">
    <location>
        <begin position="51"/>
        <end position="90"/>
    </location>
</feature>
<feature type="compositionally biased region" description="Basic and acidic residues" evidence="1">
    <location>
        <begin position="229"/>
        <end position="238"/>
    </location>
</feature>
<comment type="caution">
    <text evidence="2">The sequence shown here is derived from an EMBL/GenBank/DDBJ whole genome shotgun (WGS) entry which is preliminary data.</text>
</comment>
<name>A0ABD3HSC3_9MARC</name>
<feature type="region of interest" description="Disordered" evidence="1">
    <location>
        <begin position="1"/>
        <end position="37"/>
    </location>
</feature>
<feature type="region of interest" description="Disordered" evidence="1">
    <location>
        <begin position="291"/>
        <end position="334"/>
    </location>
</feature>
<evidence type="ECO:0000256" key="1">
    <source>
        <dbReference type="SAM" id="MobiDB-lite"/>
    </source>
</evidence>
<proteinExistence type="predicted"/>
<evidence type="ECO:0000313" key="2">
    <source>
        <dbReference type="EMBL" id="KAL3694440.1"/>
    </source>
</evidence>
<accession>A0ABD3HSC3</accession>